<accession>A0A6G0VV51</accession>
<comment type="caution">
    <text evidence="1">The sequence shown here is derived from an EMBL/GenBank/DDBJ whole genome shotgun (WGS) entry which is preliminary data.</text>
</comment>
<evidence type="ECO:0000313" key="2">
    <source>
        <dbReference type="Proteomes" id="UP000478052"/>
    </source>
</evidence>
<dbReference type="EMBL" id="VUJU01011748">
    <property type="protein sequence ID" value="KAF0710057.1"/>
    <property type="molecule type" value="Genomic_DNA"/>
</dbReference>
<keyword evidence="2" id="KW-1185">Reference proteome</keyword>
<protein>
    <submittedName>
        <fullName evidence="1">SAM domain-containing protein</fullName>
    </submittedName>
</protein>
<dbReference type="Proteomes" id="UP000478052">
    <property type="component" value="Unassembled WGS sequence"/>
</dbReference>
<sequence length="399" mass="46350">MLRTIEQYNLDVIKEDVSNSGIKEACVWNNVCGFNVLDQVGMDVMHDVIEGVGKYDLEFLIRYYVEDLKLFSLQILNERLVCFDYGPDKCSKPFILLIDYIRKNSIRLSASEMLTLIRYFGLLIGDLVPRNNPIWWLYISLRHIVDIVLSTSIQKDCCVLLKTLVSEHNNLYIKYSKLDLKPKYYFMQHYHTIIEQLGPVKRAATITGYYRPLVHLWSMKFEAKHSIFKTEANTTSNRRNICMSLAIKHQLQLNDMFLKGTLSNDIESGPSNNLICDSDVKHIKKFLEIDSLDSLFCYSLISVKGTKYQHKIVLTLDINENSLPKFGIIDAIYLCNNKVVVFQCCLLSTIILYEHFFSYEVKHKNKNKFVYHHMLYSHVPNNISIMSNGSLYVTLRSSI</sequence>
<evidence type="ECO:0000313" key="1">
    <source>
        <dbReference type="EMBL" id="KAF0710057.1"/>
    </source>
</evidence>
<dbReference type="OrthoDB" id="6611730at2759"/>
<name>A0A6G0VV51_APHCR</name>
<gene>
    <name evidence="1" type="ORF">FWK35_00037280</name>
</gene>
<proteinExistence type="predicted"/>
<dbReference type="AlphaFoldDB" id="A0A6G0VV51"/>
<organism evidence="1 2">
    <name type="scientific">Aphis craccivora</name>
    <name type="common">Cowpea aphid</name>
    <dbReference type="NCBI Taxonomy" id="307492"/>
    <lineage>
        <taxon>Eukaryota</taxon>
        <taxon>Metazoa</taxon>
        <taxon>Ecdysozoa</taxon>
        <taxon>Arthropoda</taxon>
        <taxon>Hexapoda</taxon>
        <taxon>Insecta</taxon>
        <taxon>Pterygota</taxon>
        <taxon>Neoptera</taxon>
        <taxon>Paraneoptera</taxon>
        <taxon>Hemiptera</taxon>
        <taxon>Sternorrhyncha</taxon>
        <taxon>Aphidomorpha</taxon>
        <taxon>Aphidoidea</taxon>
        <taxon>Aphididae</taxon>
        <taxon>Aphidini</taxon>
        <taxon>Aphis</taxon>
        <taxon>Aphis</taxon>
    </lineage>
</organism>
<reference evidence="1 2" key="1">
    <citation type="submission" date="2019-08" db="EMBL/GenBank/DDBJ databases">
        <title>Whole genome of Aphis craccivora.</title>
        <authorList>
            <person name="Voronova N.V."/>
            <person name="Shulinski R.S."/>
            <person name="Bandarenka Y.V."/>
            <person name="Zhorov D.G."/>
            <person name="Warner D."/>
        </authorList>
    </citation>
    <scope>NUCLEOTIDE SEQUENCE [LARGE SCALE GENOMIC DNA]</scope>
    <source>
        <strain evidence="1">180601</strain>
        <tissue evidence="1">Whole Body</tissue>
    </source>
</reference>